<dbReference type="Pfam" id="PF00589">
    <property type="entry name" value="Phage_integrase"/>
    <property type="match status" value="1"/>
</dbReference>
<keyword evidence="6" id="KW-1185">Reference proteome</keyword>
<dbReference type="Gene3D" id="1.10.443.10">
    <property type="entry name" value="Intergrase catalytic core"/>
    <property type="match status" value="1"/>
</dbReference>
<proteinExistence type="inferred from homology"/>
<keyword evidence="2" id="KW-0238">DNA-binding</keyword>
<evidence type="ECO:0000313" key="5">
    <source>
        <dbReference type="EMBL" id="GIN23119.1"/>
    </source>
</evidence>
<evidence type="ECO:0000256" key="2">
    <source>
        <dbReference type="ARBA" id="ARBA00023125"/>
    </source>
</evidence>
<dbReference type="Proteomes" id="UP000680279">
    <property type="component" value="Unassembled WGS sequence"/>
</dbReference>
<dbReference type="PROSITE" id="PS51898">
    <property type="entry name" value="TYR_RECOMBINASE"/>
    <property type="match status" value="1"/>
</dbReference>
<dbReference type="PANTHER" id="PTHR30349">
    <property type="entry name" value="PHAGE INTEGRASE-RELATED"/>
    <property type="match status" value="1"/>
</dbReference>
<feature type="domain" description="Tyr recombinase" evidence="4">
    <location>
        <begin position="141"/>
        <end position="327"/>
    </location>
</feature>
<evidence type="ECO:0000313" key="6">
    <source>
        <dbReference type="Proteomes" id="UP000680279"/>
    </source>
</evidence>
<comment type="similarity">
    <text evidence="1">Belongs to the 'phage' integrase family.</text>
</comment>
<dbReference type="Gene3D" id="1.10.150.130">
    <property type="match status" value="1"/>
</dbReference>
<evidence type="ECO:0000259" key="4">
    <source>
        <dbReference type="PROSITE" id="PS51898"/>
    </source>
</evidence>
<evidence type="ECO:0000256" key="1">
    <source>
        <dbReference type="ARBA" id="ARBA00008857"/>
    </source>
</evidence>
<dbReference type="InterPro" id="IPR010998">
    <property type="entry name" value="Integrase_recombinase_N"/>
</dbReference>
<sequence>MSKKFQRVKYFTKEKKDKINPENIKLYDKYLRSSTIKNKDVKNTTYKVYQNYMSHFLVYLSEEWDNVGLYDEEFMENAVDIMEGFIGFCQDVLHNNKKVINTKISTVSSFYMWSLKRGLIDRHPFDKKLERMKGANDEKIKESYFLTENQIKEIETALLDEKRFDFQDRLLWNIALDSANRVGAIARLTISSLNLDEMVFEDIREKRGKIVEVAFEEDTRELIRQWLDMRKEMDNLEVDSFFVTRYRNEWQPMSYGTLQARIKRIGQAIGIDDFYFHTIRKTKLNLLYEQTGNIDMVAEWANHESIETSKRHYIKPKSKAELRREMRKLIKENKEKNKEGSQ</sequence>
<protein>
    <recommendedName>
        <fullName evidence="4">Tyr recombinase domain-containing protein</fullName>
    </recommendedName>
</protein>
<evidence type="ECO:0000256" key="3">
    <source>
        <dbReference type="ARBA" id="ARBA00023172"/>
    </source>
</evidence>
<dbReference type="InterPro" id="IPR050090">
    <property type="entry name" value="Tyrosine_recombinase_XerCD"/>
</dbReference>
<dbReference type="InterPro" id="IPR013762">
    <property type="entry name" value="Integrase-like_cat_sf"/>
</dbReference>
<dbReference type="InterPro" id="IPR011010">
    <property type="entry name" value="DNA_brk_join_enz"/>
</dbReference>
<name>A0ABQ4KBK8_9BACI</name>
<gene>
    <name evidence="5" type="ORF">J1TS3_42530</name>
</gene>
<dbReference type="RefSeq" id="WP_212963885.1">
    <property type="nucleotide sequence ID" value="NZ_BOQT01000026.1"/>
</dbReference>
<dbReference type="EMBL" id="BOQT01000026">
    <property type="protein sequence ID" value="GIN23119.1"/>
    <property type="molecule type" value="Genomic_DNA"/>
</dbReference>
<organism evidence="5 6">
    <name type="scientific">Siminovitchia fordii</name>
    <dbReference type="NCBI Taxonomy" id="254759"/>
    <lineage>
        <taxon>Bacteria</taxon>
        <taxon>Bacillati</taxon>
        <taxon>Bacillota</taxon>
        <taxon>Bacilli</taxon>
        <taxon>Bacillales</taxon>
        <taxon>Bacillaceae</taxon>
        <taxon>Siminovitchia</taxon>
    </lineage>
</organism>
<comment type="caution">
    <text evidence="5">The sequence shown here is derived from an EMBL/GenBank/DDBJ whole genome shotgun (WGS) entry which is preliminary data.</text>
</comment>
<dbReference type="InterPro" id="IPR002104">
    <property type="entry name" value="Integrase_catalytic"/>
</dbReference>
<dbReference type="PANTHER" id="PTHR30349:SF41">
    <property type="entry name" value="INTEGRASE_RECOMBINASE PROTEIN MJ0367-RELATED"/>
    <property type="match status" value="1"/>
</dbReference>
<reference evidence="5 6" key="1">
    <citation type="submission" date="2021-03" db="EMBL/GenBank/DDBJ databases">
        <title>Antimicrobial resistance genes in bacteria isolated from Japanese honey, and their potential for conferring macrolide and lincosamide resistance in the American foulbrood pathogen Paenibacillus larvae.</title>
        <authorList>
            <person name="Okamoto M."/>
            <person name="Kumagai M."/>
            <person name="Kanamori H."/>
            <person name="Takamatsu D."/>
        </authorList>
    </citation>
    <scope>NUCLEOTIDE SEQUENCE [LARGE SCALE GENOMIC DNA]</scope>
    <source>
        <strain evidence="5 6">J1TS3</strain>
    </source>
</reference>
<dbReference type="CDD" id="cd00397">
    <property type="entry name" value="DNA_BRE_C"/>
    <property type="match status" value="1"/>
</dbReference>
<dbReference type="SUPFAM" id="SSF56349">
    <property type="entry name" value="DNA breaking-rejoining enzymes"/>
    <property type="match status" value="1"/>
</dbReference>
<keyword evidence="3" id="KW-0233">DNA recombination</keyword>
<accession>A0ABQ4KBK8</accession>